<dbReference type="SUPFAM" id="SSF53850">
    <property type="entry name" value="Periplasmic binding protein-like II"/>
    <property type="match status" value="2"/>
</dbReference>
<evidence type="ECO:0000256" key="16">
    <source>
        <dbReference type="PIRSR" id="PIRSR601508-3"/>
    </source>
</evidence>
<dbReference type="SMART" id="SM00079">
    <property type="entry name" value="PBPe"/>
    <property type="match status" value="2"/>
</dbReference>
<keyword evidence="8" id="KW-0675">Receptor</keyword>
<dbReference type="GO" id="GO:0015276">
    <property type="term" value="F:ligand-gated monoatomic ion channel activity"/>
    <property type="evidence" value="ECO:0007669"/>
    <property type="project" value="InterPro"/>
</dbReference>
<name>A0A1I8G9G6_9PLAT</name>
<feature type="transmembrane region" description="Helical" evidence="18">
    <location>
        <begin position="415"/>
        <end position="437"/>
    </location>
</feature>
<evidence type="ECO:0000256" key="2">
    <source>
        <dbReference type="ARBA" id="ARBA00022475"/>
    </source>
</evidence>
<evidence type="ECO:0000313" key="21">
    <source>
        <dbReference type="Proteomes" id="UP000095280"/>
    </source>
</evidence>
<keyword evidence="9" id="KW-0325">Glycoprotein</keyword>
<evidence type="ECO:0000259" key="20">
    <source>
        <dbReference type="SMART" id="SM00918"/>
    </source>
</evidence>
<keyword evidence="3 18" id="KW-0812">Transmembrane</keyword>
<feature type="binding site" evidence="14">
    <location>
        <position position="294"/>
    </location>
    <ligand>
        <name>L-glutamate</name>
        <dbReference type="ChEBI" id="CHEBI:29985"/>
    </ligand>
</feature>
<keyword evidence="1" id="KW-0813">Transport</keyword>
<keyword evidence="11" id="KW-1071">Ligand-gated ion channel</keyword>
<dbReference type="FunFam" id="1.10.287.70:FF:000010">
    <property type="entry name" value="Putative glutamate receptor ionotropic kainate 1"/>
    <property type="match status" value="1"/>
</dbReference>
<evidence type="ECO:0000256" key="5">
    <source>
        <dbReference type="ARBA" id="ARBA00023018"/>
    </source>
</evidence>
<evidence type="ECO:0000256" key="1">
    <source>
        <dbReference type="ARBA" id="ARBA00022448"/>
    </source>
</evidence>
<dbReference type="GO" id="GO:0038023">
    <property type="term" value="F:signaling receptor activity"/>
    <property type="evidence" value="ECO:0007669"/>
    <property type="project" value="InterPro"/>
</dbReference>
<dbReference type="WBParaSite" id="maker-uti_cns_0001151-snap-gene-1.2-mRNA-1">
    <property type="protein sequence ID" value="maker-uti_cns_0001151-snap-gene-1.2-mRNA-1"/>
    <property type="gene ID" value="maker-uti_cns_0001151-snap-gene-1.2"/>
</dbReference>
<dbReference type="SUPFAM" id="SSF53822">
    <property type="entry name" value="Periplasmic binding protein-like I"/>
    <property type="match status" value="1"/>
</dbReference>
<dbReference type="FunFam" id="3.40.190.10:FF:000024">
    <property type="entry name" value="Glutamate receptor, ionotropic, delta 1"/>
    <property type="match status" value="1"/>
</dbReference>
<keyword evidence="5" id="KW-0770">Synapse</keyword>
<feature type="binding site" evidence="14">
    <location>
        <position position="299"/>
    </location>
    <ligand>
        <name>L-glutamate</name>
        <dbReference type="ChEBI" id="CHEBI:29985"/>
    </ligand>
</feature>
<dbReference type="InterPro" id="IPR015683">
    <property type="entry name" value="Ionotropic_Glu_rcpt"/>
</dbReference>
<feature type="binding site" evidence="14">
    <location>
        <position position="507"/>
    </location>
    <ligand>
        <name>L-glutamate</name>
        <dbReference type="ChEBI" id="CHEBI:29985"/>
    </ligand>
</feature>
<dbReference type="Pfam" id="PF10613">
    <property type="entry name" value="Lig_chan-Glu_bd"/>
    <property type="match status" value="2"/>
</dbReference>
<feature type="disulfide bond" evidence="16">
    <location>
        <begin position="519"/>
        <end position="577"/>
    </location>
</feature>
<evidence type="ECO:0000256" key="11">
    <source>
        <dbReference type="ARBA" id="ARBA00023286"/>
    </source>
</evidence>
<evidence type="ECO:0000256" key="9">
    <source>
        <dbReference type="ARBA" id="ARBA00023180"/>
    </source>
</evidence>
<feature type="transmembrane region" description="Helical" evidence="18">
    <location>
        <begin position="933"/>
        <end position="956"/>
    </location>
</feature>
<dbReference type="InterPro" id="IPR001320">
    <property type="entry name" value="Iontro_rcpt_C"/>
</dbReference>
<dbReference type="Pfam" id="PF00060">
    <property type="entry name" value="Lig_chan"/>
    <property type="match status" value="2"/>
</dbReference>
<keyword evidence="21" id="KW-1185">Reference proteome</keyword>
<dbReference type="Gene3D" id="3.40.190.10">
    <property type="entry name" value="Periplasmic binding protein-like II"/>
    <property type="match status" value="3"/>
</dbReference>
<feature type="transmembrane region" description="Helical" evidence="18">
    <location>
        <begin position="1195"/>
        <end position="1218"/>
    </location>
</feature>
<feature type="transmembrane region" description="Helical" evidence="18">
    <location>
        <begin position="339"/>
        <end position="358"/>
    </location>
</feature>
<feature type="binding site" evidence="14">
    <location>
        <position position="466"/>
    </location>
    <ligand>
        <name>L-glutamate</name>
        <dbReference type="ChEBI" id="CHEBI:29985"/>
    </ligand>
</feature>
<dbReference type="InterPro" id="IPR019594">
    <property type="entry name" value="Glu/Gly-bd"/>
</dbReference>
<evidence type="ECO:0000256" key="13">
    <source>
        <dbReference type="ARBA" id="ARBA00034104"/>
    </source>
</evidence>
<accession>A0A1I8G9G6</accession>
<dbReference type="AlphaFoldDB" id="A0A1I8G9G6"/>
<keyword evidence="7 18" id="KW-0472">Membrane</keyword>
<feature type="compositionally biased region" description="Basic and acidic residues" evidence="17">
    <location>
        <begin position="1258"/>
        <end position="1271"/>
    </location>
</feature>
<sequence>AKAMNMTSANHSYIFTSWDVQRLDLSDFQVVRTANFTAISMLPLVPPAGQYGRGSAVERMRAEIFNIETQRAQYRGLLENMIPMAAAIVFDSIQLLANGIHFTSRAQPVEPQPMTCGTGQRFWQNGASLLNFMRSIPEDISPQTLTGPVKFDSDWRRVNFSLRAYELTSVGFRMIGSWDRLHGFNISRTFQEPLEEVQKKLQNKTLRVTTVEDAPFIKVKNKNDSNSPPQFDGFCIQMLNLIAQEAGFNFTVRLVEDGNYGTKTGNDSEGNEVWNGMIGELIDKKADLAVAPLTITYERERVIDFTTPYMSLGLSILFKKPVKTKPHLFSFLSPLSPTVWSSVLAAYVFVSFVLFVVAQLSPYEWYNPNPCSTDTEQVENQFSMLNSLWFTVGSLMQQGSEIWPRALSTRLISGIWWFFTLIMISSYTANLAAFLTVERMHSPIESVEDLARQTKIKYGTLASGSTYHIQVFKTMWDFMSKRPEVFVNKTEDGIRRVRQGGYAFILESTMNEYYTERNCDLMKVGGLLDSKGYGIGLTTGSPFRDIISEVILKLQKEQVLEKLRRRWWREEDIEKPCDEASSDGQEEPPGLGIDQVAGVYVVLLGGMLLGGITTLVEFCFRAKRRAVQERQSISTELCQELRFASRCFGSSTRPANHLAQRAHRATAAAIAATAAATASTSSSNGRRQAARLVPDGRRRLGGCGRAAPSPQLRGRALAGRAAAEARSRTAEGGLRLSDSTANKSVAMRNPDPPLLRLFRFLAEKRSGATGQAYKTGCAELGLTDSELTDSVLTDSELTDSPPPCTETCRLLTLLLLACCCHLAASQAGAADLENRELRVVTITRELKFRYRIYEVADSKFGSRSPKGVWNGLMGDIVNKTADLTLATLRIMPKRLEAVDFTLPISSSGLSLLYKEAASQTSQAALLLQPFDASTWVLLLLVYIIYLGLAFVLFLLSPYELGGSAGSASSTVAKARKAGCGAFAFITGGLFIQGFARTPKAPSARALAFAWWLFALATACCYTAGLATRLMAGRPTASAKFGSLQELMAQSKVPYGVLAGGSTATMLANSNIPEFLAVNAFLSRNPSWNVKSTEDGLQRVRKGGYVWIAEGITADYHGMTECELVSSPTGLATVDIGLAIAKGSNLKQAFDAAILKVKANGELDSMKSRWWRKNDDHQCAAKASDWPSPLAPGDLLGLYLVLLLGCLAAFVALPLEFMLKAAGLPSCGRGQQAEQPAAAAAAAQDKPGEDAGAAATAGSEEKQPEPESKPLV</sequence>
<feature type="compositionally biased region" description="Low complexity" evidence="17">
    <location>
        <begin position="1229"/>
        <end position="1244"/>
    </location>
</feature>
<feature type="site" description="Crucial to convey clamshell closure to channel opening" evidence="15">
    <location>
        <position position="444"/>
    </location>
</feature>
<dbReference type="Gene3D" id="1.10.287.70">
    <property type="match status" value="2"/>
</dbReference>
<feature type="region of interest" description="Disordered" evidence="17">
    <location>
        <begin position="1228"/>
        <end position="1271"/>
    </location>
</feature>
<evidence type="ECO:0000313" key="22">
    <source>
        <dbReference type="WBParaSite" id="maker-uti_cns_0001151-snap-gene-1.2-mRNA-1"/>
    </source>
</evidence>
<feature type="domain" description="Ionotropic glutamate receptor C-terminal" evidence="19">
    <location>
        <begin position="205"/>
        <end position="570"/>
    </location>
</feature>
<comment type="subcellular location">
    <subcellularLocation>
        <location evidence="13">Postsynaptic cell membrane</location>
        <topology evidence="13">Multi-pass membrane protein</topology>
    </subcellularLocation>
</comment>
<keyword evidence="10" id="KW-0628">Postsynaptic cell membrane</keyword>
<feature type="domain" description="Ionotropic glutamate receptor L-glutamate and glycine-binding" evidence="20">
    <location>
        <begin position="821"/>
        <end position="878"/>
    </location>
</feature>
<keyword evidence="16" id="KW-1015">Disulfide bond</keyword>
<dbReference type="Pfam" id="PF01094">
    <property type="entry name" value="ANF_receptor"/>
    <property type="match status" value="1"/>
</dbReference>
<feature type="domain" description="Ionotropic glutamate receptor C-terminal" evidence="19">
    <location>
        <begin position="836"/>
        <end position="1172"/>
    </location>
</feature>
<proteinExistence type="predicted"/>
<feature type="site" description="Interaction with the cone snail toxin Con-ikot-ikot" evidence="15">
    <location>
        <position position="553"/>
    </location>
</feature>
<dbReference type="Proteomes" id="UP000095280">
    <property type="component" value="Unplaced"/>
</dbReference>
<feature type="transmembrane region" description="Helical" evidence="18">
    <location>
        <begin position="1007"/>
        <end position="1031"/>
    </location>
</feature>
<evidence type="ECO:0000256" key="14">
    <source>
        <dbReference type="PIRSR" id="PIRSR601508-1"/>
    </source>
</evidence>
<keyword evidence="12" id="KW-0407">Ion channel</keyword>
<dbReference type="SMART" id="SM00918">
    <property type="entry name" value="Lig_chan-Glu_bd"/>
    <property type="match status" value="2"/>
</dbReference>
<organism evidence="21 22">
    <name type="scientific">Macrostomum lignano</name>
    <dbReference type="NCBI Taxonomy" id="282301"/>
    <lineage>
        <taxon>Eukaryota</taxon>
        <taxon>Metazoa</taxon>
        <taxon>Spiralia</taxon>
        <taxon>Lophotrochozoa</taxon>
        <taxon>Platyhelminthes</taxon>
        <taxon>Rhabditophora</taxon>
        <taxon>Macrostomorpha</taxon>
        <taxon>Macrostomida</taxon>
        <taxon>Macrostomidae</taxon>
        <taxon>Macrostomum</taxon>
    </lineage>
</organism>
<evidence type="ECO:0000256" key="17">
    <source>
        <dbReference type="SAM" id="MobiDB-lite"/>
    </source>
</evidence>
<feature type="binding site" evidence="14">
    <location>
        <position position="465"/>
    </location>
    <ligand>
        <name>L-glutamate</name>
        <dbReference type="ChEBI" id="CHEBI:29985"/>
    </ligand>
</feature>
<evidence type="ECO:0000256" key="10">
    <source>
        <dbReference type="ARBA" id="ARBA00023257"/>
    </source>
</evidence>
<evidence type="ECO:0000256" key="15">
    <source>
        <dbReference type="PIRSR" id="PIRSR601508-2"/>
    </source>
</evidence>
<evidence type="ECO:0000256" key="7">
    <source>
        <dbReference type="ARBA" id="ARBA00023136"/>
    </source>
</evidence>
<feature type="binding site" evidence="14">
    <location>
        <position position="292"/>
    </location>
    <ligand>
        <name>L-glutamate</name>
        <dbReference type="ChEBI" id="CHEBI:29985"/>
    </ligand>
</feature>
<dbReference type="GO" id="GO:0045211">
    <property type="term" value="C:postsynaptic membrane"/>
    <property type="evidence" value="ECO:0007669"/>
    <property type="project" value="UniProtKB-SubCell"/>
</dbReference>
<dbReference type="FunFam" id="3.40.190.10:FF:000061">
    <property type="entry name" value="Glutamate receptor, ionotropic kainate"/>
    <property type="match status" value="1"/>
</dbReference>
<evidence type="ECO:0000256" key="12">
    <source>
        <dbReference type="ARBA" id="ARBA00023303"/>
    </source>
</evidence>
<dbReference type="InterPro" id="IPR001828">
    <property type="entry name" value="ANF_lig-bd_rcpt"/>
</dbReference>
<dbReference type="PANTHER" id="PTHR18966">
    <property type="entry name" value="IONOTROPIC GLUTAMATE RECEPTOR"/>
    <property type="match status" value="1"/>
</dbReference>
<evidence type="ECO:0000256" key="18">
    <source>
        <dbReference type="SAM" id="Phobius"/>
    </source>
</evidence>
<dbReference type="InterPro" id="IPR001508">
    <property type="entry name" value="Iono_Glu_rcpt_met"/>
</dbReference>
<dbReference type="InterPro" id="IPR028082">
    <property type="entry name" value="Peripla_BP_I"/>
</dbReference>
<evidence type="ECO:0000256" key="4">
    <source>
        <dbReference type="ARBA" id="ARBA00022989"/>
    </source>
</evidence>
<evidence type="ECO:0000256" key="3">
    <source>
        <dbReference type="ARBA" id="ARBA00022692"/>
    </source>
</evidence>
<keyword evidence="4 18" id="KW-1133">Transmembrane helix</keyword>
<keyword evidence="6" id="KW-0406">Ion transport</keyword>
<protein>
    <submittedName>
        <fullName evidence="22">Glutamate receptor</fullName>
    </submittedName>
</protein>
<keyword evidence="2" id="KW-1003">Cell membrane</keyword>
<dbReference type="Gene3D" id="3.40.50.2300">
    <property type="match status" value="2"/>
</dbReference>
<feature type="transmembrane region" description="Helical" evidence="18">
    <location>
        <begin position="977"/>
        <end position="995"/>
    </location>
</feature>
<reference evidence="22" key="1">
    <citation type="submission" date="2016-11" db="UniProtKB">
        <authorList>
            <consortium name="WormBaseParasite"/>
        </authorList>
    </citation>
    <scope>IDENTIFICATION</scope>
</reference>
<feature type="domain" description="Ionotropic glutamate receptor L-glutamate and glycine-binding" evidence="20">
    <location>
        <begin position="215"/>
        <end position="283"/>
    </location>
</feature>
<evidence type="ECO:0000256" key="8">
    <source>
        <dbReference type="ARBA" id="ARBA00023170"/>
    </source>
</evidence>
<evidence type="ECO:0000259" key="19">
    <source>
        <dbReference type="SMART" id="SM00079"/>
    </source>
</evidence>
<dbReference type="PRINTS" id="PR00177">
    <property type="entry name" value="NMDARECEPTOR"/>
</dbReference>
<evidence type="ECO:0000256" key="6">
    <source>
        <dbReference type="ARBA" id="ARBA00023065"/>
    </source>
</evidence>